<dbReference type="AlphaFoldDB" id="T1GNQ3"/>
<dbReference type="EnsemblMetazoa" id="MESCA005211-RA">
    <property type="protein sequence ID" value="MESCA005211-PA"/>
    <property type="gene ID" value="MESCA005211"/>
</dbReference>
<reference evidence="2" key="1">
    <citation type="submission" date="2013-02" db="EMBL/GenBank/DDBJ databases">
        <authorList>
            <person name="Hughes D."/>
        </authorList>
    </citation>
    <scope>NUCLEOTIDE SEQUENCE</scope>
    <source>
        <strain>Durham</strain>
        <strain evidence="2">NC isolate 2 -- Noor lab</strain>
    </source>
</reference>
<dbReference type="Proteomes" id="UP000015102">
    <property type="component" value="Unassembled WGS sequence"/>
</dbReference>
<reference evidence="1" key="2">
    <citation type="submission" date="2015-06" db="UniProtKB">
        <authorList>
            <consortium name="EnsemblMetazoa"/>
        </authorList>
    </citation>
    <scope>IDENTIFICATION</scope>
</reference>
<evidence type="ECO:0000313" key="2">
    <source>
        <dbReference type="Proteomes" id="UP000015102"/>
    </source>
</evidence>
<name>T1GNQ3_MEGSC</name>
<evidence type="ECO:0000313" key="1">
    <source>
        <dbReference type="EnsemblMetazoa" id="MESCA005211-PA"/>
    </source>
</evidence>
<keyword evidence="2" id="KW-1185">Reference proteome</keyword>
<proteinExistence type="predicted"/>
<protein>
    <submittedName>
        <fullName evidence="1">Uncharacterized protein</fullName>
    </submittedName>
</protein>
<organism evidence="1 2">
    <name type="scientific">Megaselia scalaris</name>
    <name type="common">Humpbacked fly</name>
    <name type="synonym">Phora scalaris</name>
    <dbReference type="NCBI Taxonomy" id="36166"/>
    <lineage>
        <taxon>Eukaryota</taxon>
        <taxon>Metazoa</taxon>
        <taxon>Ecdysozoa</taxon>
        <taxon>Arthropoda</taxon>
        <taxon>Hexapoda</taxon>
        <taxon>Insecta</taxon>
        <taxon>Pterygota</taxon>
        <taxon>Neoptera</taxon>
        <taxon>Endopterygota</taxon>
        <taxon>Diptera</taxon>
        <taxon>Brachycera</taxon>
        <taxon>Muscomorpha</taxon>
        <taxon>Platypezoidea</taxon>
        <taxon>Phoridae</taxon>
        <taxon>Megaseliini</taxon>
        <taxon>Megaselia</taxon>
    </lineage>
</organism>
<dbReference type="EMBL" id="CAQQ02009513">
    <property type="status" value="NOT_ANNOTATED_CDS"/>
    <property type="molecule type" value="Genomic_DNA"/>
</dbReference>
<accession>T1GNQ3</accession>
<sequence>MERFYCCHSEVKEKHISILKDFLLIILYKNEDFGREWKRVFKAFGERAIEATLTLLWYL</sequence>
<dbReference type="EMBL" id="CAQQ02009512">
    <property type="status" value="NOT_ANNOTATED_CDS"/>
    <property type="molecule type" value="Genomic_DNA"/>
</dbReference>
<dbReference type="HOGENOM" id="CLU_2963425_0_0_1"/>